<evidence type="ECO:0000313" key="2">
    <source>
        <dbReference type="Proteomes" id="UP000321436"/>
    </source>
</evidence>
<dbReference type="AlphaFoldDB" id="A0A512RIN8"/>
<dbReference type="EMBL" id="BKAU01000001">
    <property type="protein sequence ID" value="GEP95573.1"/>
    <property type="molecule type" value="Genomic_DNA"/>
</dbReference>
<name>A0A512RIN8_9BACT</name>
<organism evidence="1 2">
    <name type="scientific">Chitinophaga cymbidii</name>
    <dbReference type="NCBI Taxonomy" id="1096750"/>
    <lineage>
        <taxon>Bacteria</taxon>
        <taxon>Pseudomonadati</taxon>
        <taxon>Bacteroidota</taxon>
        <taxon>Chitinophagia</taxon>
        <taxon>Chitinophagales</taxon>
        <taxon>Chitinophagaceae</taxon>
        <taxon>Chitinophaga</taxon>
    </lineage>
</organism>
<keyword evidence="2" id="KW-1185">Reference proteome</keyword>
<comment type="caution">
    <text evidence="1">The sequence shown here is derived from an EMBL/GenBank/DDBJ whole genome shotgun (WGS) entry which is preliminary data.</text>
</comment>
<dbReference type="RefSeq" id="WP_146859936.1">
    <property type="nucleotide sequence ID" value="NZ_BKAU01000001.1"/>
</dbReference>
<reference evidence="1 2" key="1">
    <citation type="submission" date="2019-07" db="EMBL/GenBank/DDBJ databases">
        <title>Whole genome shotgun sequence of Chitinophaga cymbidii NBRC 109752.</title>
        <authorList>
            <person name="Hosoyama A."/>
            <person name="Uohara A."/>
            <person name="Ohji S."/>
            <person name="Ichikawa N."/>
        </authorList>
    </citation>
    <scope>NUCLEOTIDE SEQUENCE [LARGE SCALE GENOMIC DNA]</scope>
    <source>
        <strain evidence="1 2">NBRC 109752</strain>
    </source>
</reference>
<sequence>MTLNNILALLKKFADDHLQINSYGQGPTDDMTVKDQLYAAMWVALLPSTYSEKAMNHRMAVIFYDRLKHDKSNELEVQSDMLSVAMDLVAYLRDNPDFDINLTGDPSINYFTERFTDWCSGVEMTITIKDPKPLDRCVIPFS</sequence>
<protein>
    <submittedName>
        <fullName evidence="1">Uncharacterized protein</fullName>
    </submittedName>
</protein>
<gene>
    <name evidence="1" type="ORF">CCY01nite_18330</name>
</gene>
<proteinExistence type="predicted"/>
<dbReference type="Proteomes" id="UP000321436">
    <property type="component" value="Unassembled WGS sequence"/>
</dbReference>
<evidence type="ECO:0000313" key="1">
    <source>
        <dbReference type="EMBL" id="GEP95573.1"/>
    </source>
</evidence>
<accession>A0A512RIN8</accession>
<dbReference type="OrthoDB" id="675119at2"/>